<dbReference type="OrthoDB" id="8565101at2"/>
<reference evidence="7" key="1">
    <citation type="submission" date="2015-08" db="EMBL/GenBank/DDBJ databases">
        <authorList>
            <person name="Varghese N."/>
        </authorList>
    </citation>
    <scope>NUCLEOTIDE SEQUENCE [LARGE SCALE GENOMIC DNA]</scope>
    <source>
        <strain evidence="7">DSM 17901</strain>
    </source>
</reference>
<dbReference type="SUPFAM" id="SSF46785">
    <property type="entry name" value="Winged helix' DNA-binding domain"/>
    <property type="match status" value="1"/>
</dbReference>
<gene>
    <name evidence="6" type="ORF">Ga0061063_1686</name>
</gene>
<dbReference type="InterPro" id="IPR036388">
    <property type="entry name" value="WH-like_DNA-bd_sf"/>
</dbReference>
<dbReference type="PANTHER" id="PTHR24567:SF74">
    <property type="entry name" value="HTH-TYPE TRANSCRIPTIONAL REGULATOR ARCR"/>
    <property type="match status" value="1"/>
</dbReference>
<dbReference type="STRING" id="375574.GCA_001418035_01477"/>
<dbReference type="GO" id="GO:0003677">
    <property type="term" value="F:DNA binding"/>
    <property type="evidence" value="ECO:0007669"/>
    <property type="project" value="UniProtKB-KW"/>
</dbReference>
<evidence type="ECO:0000256" key="3">
    <source>
        <dbReference type="ARBA" id="ARBA00023163"/>
    </source>
</evidence>
<dbReference type="InterPro" id="IPR000595">
    <property type="entry name" value="cNMP-bd_dom"/>
</dbReference>
<dbReference type="GO" id="GO:0016301">
    <property type="term" value="F:kinase activity"/>
    <property type="evidence" value="ECO:0007669"/>
    <property type="project" value="UniProtKB-KW"/>
</dbReference>
<dbReference type="PRINTS" id="PR00035">
    <property type="entry name" value="HTHGNTR"/>
</dbReference>
<dbReference type="Gene3D" id="1.10.10.10">
    <property type="entry name" value="Winged helix-like DNA-binding domain superfamily/Winged helix DNA-binding domain"/>
    <property type="match status" value="1"/>
</dbReference>
<dbReference type="PROSITE" id="PS51063">
    <property type="entry name" value="HTH_CRP_2"/>
    <property type="match status" value="1"/>
</dbReference>
<dbReference type="GO" id="GO:0003700">
    <property type="term" value="F:DNA-binding transcription factor activity"/>
    <property type="evidence" value="ECO:0007669"/>
    <property type="project" value="InterPro"/>
</dbReference>
<dbReference type="InterPro" id="IPR036390">
    <property type="entry name" value="WH_DNA-bd_sf"/>
</dbReference>
<organism evidence="6 7">
    <name type="scientific">Gulbenkiania indica</name>
    <dbReference type="NCBI Taxonomy" id="375574"/>
    <lineage>
        <taxon>Bacteria</taxon>
        <taxon>Pseudomonadati</taxon>
        <taxon>Pseudomonadota</taxon>
        <taxon>Betaproteobacteria</taxon>
        <taxon>Neisseriales</taxon>
        <taxon>Chromobacteriaceae</taxon>
        <taxon>Gulbenkiania</taxon>
    </lineage>
</organism>
<dbReference type="RefSeq" id="WP_055433885.1">
    <property type="nucleotide sequence ID" value="NZ_CYHA01000003.1"/>
</dbReference>
<name>A0A0K6GXI1_9NEIS</name>
<evidence type="ECO:0000259" key="5">
    <source>
        <dbReference type="PROSITE" id="PS51063"/>
    </source>
</evidence>
<dbReference type="Proteomes" id="UP000243535">
    <property type="component" value="Unassembled WGS sequence"/>
</dbReference>
<dbReference type="InterPro" id="IPR050397">
    <property type="entry name" value="Env_Response_Regulators"/>
</dbReference>
<protein>
    <submittedName>
        <fullName evidence="6">cAMP-binding domain of CRP or a regulatory subunit of cAMP-dependent protein kinases</fullName>
    </submittedName>
</protein>
<dbReference type="GO" id="GO:0005829">
    <property type="term" value="C:cytosol"/>
    <property type="evidence" value="ECO:0007669"/>
    <property type="project" value="TreeGrafter"/>
</dbReference>
<keyword evidence="7" id="KW-1185">Reference proteome</keyword>
<feature type="domain" description="Cyclic nucleotide-binding" evidence="4">
    <location>
        <begin position="12"/>
        <end position="132"/>
    </location>
</feature>
<keyword evidence="2" id="KW-0238">DNA-binding</keyword>
<dbReference type="CDD" id="cd00038">
    <property type="entry name" value="CAP_ED"/>
    <property type="match status" value="1"/>
</dbReference>
<evidence type="ECO:0000313" key="6">
    <source>
        <dbReference type="EMBL" id="CUA83324.1"/>
    </source>
</evidence>
<keyword evidence="6" id="KW-0418">Kinase</keyword>
<dbReference type="SMART" id="SM00419">
    <property type="entry name" value="HTH_CRP"/>
    <property type="match status" value="1"/>
</dbReference>
<accession>A0A0K6GXI1</accession>
<keyword evidence="6" id="KW-0808">Transferase</keyword>
<dbReference type="InterPro" id="IPR014710">
    <property type="entry name" value="RmlC-like_jellyroll"/>
</dbReference>
<dbReference type="PANTHER" id="PTHR24567">
    <property type="entry name" value="CRP FAMILY TRANSCRIPTIONAL REGULATORY PROTEIN"/>
    <property type="match status" value="1"/>
</dbReference>
<proteinExistence type="predicted"/>
<dbReference type="InterPro" id="IPR012318">
    <property type="entry name" value="HTH_CRP"/>
</dbReference>
<feature type="domain" description="HTH crp-type" evidence="5">
    <location>
        <begin position="146"/>
        <end position="218"/>
    </location>
</feature>
<evidence type="ECO:0000259" key="4">
    <source>
        <dbReference type="PROSITE" id="PS50042"/>
    </source>
</evidence>
<dbReference type="AlphaFoldDB" id="A0A0K6GXI1"/>
<dbReference type="EMBL" id="CYHA01000003">
    <property type="protein sequence ID" value="CUA83324.1"/>
    <property type="molecule type" value="Genomic_DNA"/>
</dbReference>
<dbReference type="SUPFAM" id="SSF51206">
    <property type="entry name" value="cAMP-binding domain-like"/>
    <property type="match status" value="1"/>
</dbReference>
<dbReference type="Pfam" id="PF00027">
    <property type="entry name" value="cNMP_binding"/>
    <property type="match status" value="1"/>
</dbReference>
<dbReference type="Gene3D" id="2.60.120.10">
    <property type="entry name" value="Jelly Rolls"/>
    <property type="match status" value="1"/>
</dbReference>
<dbReference type="PROSITE" id="PS50042">
    <property type="entry name" value="CNMP_BINDING_3"/>
    <property type="match status" value="1"/>
</dbReference>
<sequence length="233" mass="25639">MIPFRLLAQVPLFSTLPAAELEWLSQRSSCVHHEKNALVVEKNAASTELLFLLTGRLLVVDRTPEGQEVGLHVIQAGEYFGELSAVDGLPRAASVRALEPSQVGCLAREDFQALMIRAPDIMRTVLERFALAIRANNKRRVILSLSNVQRRVAAVLLTYSAPDGLGQKTLVIRQLPPQHELAALANTSRESVSRVLRSLMEQGLIVREGRALLIPDPSAMDRLIQTPELAATQ</sequence>
<dbReference type="InterPro" id="IPR018490">
    <property type="entry name" value="cNMP-bd_dom_sf"/>
</dbReference>
<dbReference type="Pfam" id="PF13545">
    <property type="entry name" value="HTH_Crp_2"/>
    <property type="match status" value="1"/>
</dbReference>
<dbReference type="InterPro" id="IPR000524">
    <property type="entry name" value="Tscrpt_reg_HTH_GntR"/>
</dbReference>
<keyword evidence="3" id="KW-0804">Transcription</keyword>
<evidence type="ECO:0000313" key="7">
    <source>
        <dbReference type="Proteomes" id="UP000243535"/>
    </source>
</evidence>
<evidence type="ECO:0000256" key="2">
    <source>
        <dbReference type="ARBA" id="ARBA00023125"/>
    </source>
</evidence>
<keyword evidence="1" id="KW-0805">Transcription regulation</keyword>
<dbReference type="SMART" id="SM00100">
    <property type="entry name" value="cNMP"/>
    <property type="match status" value="1"/>
</dbReference>
<evidence type="ECO:0000256" key="1">
    <source>
        <dbReference type="ARBA" id="ARBA00023015"/>
    </source>
</evidence>